<dbReference type="eggNOG" id="COG1451">
    <property type="taxonomic scope" value="Bacteria"/>
</dbReference>
<feature type="domain" description="DUF2786" evidence="2">
    <location>
        <begin position="4"/>
        <end position="43"/>
    </location>
</feature>
<proteinExistence type="predicted"/>
<dbReference type="STRING" id="768710.DesyoDRAFT_1144"/>
<dbReference type="AlphaFoldDB" id="H5Y2Q1"/>
<sequence>MNEKIVHKVHLLLNKATNNSSKEEAQACLLMAQKLMVEHDISQSEVDIHSEEKECLKKAVRIKTNYERLPWWKKGIARVISENFRCYHYTNRIHRKSSVVFLGLDQDAELAKLTFEFACDAIKYGLKIFAKERKVQNMSTSTGMKNDYMSGWIQGLKDKFKEQVDKCNWGLILVKDALVTQEYETMNLKKGRASSIVISGSSSARSAGYRDGKNFSSPSGRLNA</sequence>
<evidence type="ECO:0000256" key="1">
    <source>
        <dbReference type="SAM" id="MobiDB-lite"/>
    </source>
</evidence>
<evidence type="ECO:0000313" key="4">
    <source>
        <dbReference type="EMBL" id="EHQ88314.1"/>
    </source>
</evidence>
<dbReference type="InterPro" id="IPR024498">
    <property type="entry name" value="DUF2786"/>
</dbReference>
<accession>H5Y2Q1</accession>
<name>H5Y2Q1_9FIRM</name>
<reference evidence="4 5" key="1">
    <citation type="submission" date="2011-11" db="EMBL/GenBank/DDBJ databases">
        <title>The Noncontiguous Finished genome of Desulfosporosinus youngiae DSM 17734.</title>
        <authorList>
            <consortium name="US DOE Joint Genome Institute (JGI-PGF)"/>
            <person name="Lucas S."/>
            <person name="Han J."/>
            <person name="Lapidus A."/>
            <person name="Cheng J.-F."/>
            <person name="Goodwin L."/>
            <person name="Pitluck S."/>
            <person name="Peters L."/>
            <person name="Ovchinnikova G."/>
            <person name="Lu M."/>
            <person name="Land M.L."/>
            <person name="Hauser L."/>
            <person name="Pester M."/>
            <person name="Spring S."/>
            <person name="Ollivier B."/>
            <person name="Rattei T."/>
            <person name="Klenk H.-P."/>
            <person name="Wagner M."/>
            <person name="Loy A."/>
            <person name="Woyke T.J."/>
        </authorList>
    </citation>
    <scope>NUCLEOTIDE SEQUENCE [LARGE SCALE GENOMIC DNA]</scope>
    <source>
        <strain evidence="4 5">DSM 17734</strain>
    </source>
</reference>
<gene>
    <name evidence="4" type="ORF">DesyoDRAFT_1144</name>
</gene>
<organism evidence="4 5">
    <name type="scientific">Desulfosporosinus youngiae DSM 17734</name>
    <dbReference type="NCBI Taxonomy" id="768710"/>
    <lineage>
        <taxon>Bacteria</taxon>
        <taxon>Bacillati</taxon>
        <taxon>Bacillota</taxon>
        <taxon>Clostridia</taxon>
        <taxon>Eubacteriales</taxon>
        <taxon>Desulfitobacteriaceae</taxon>
        <taxon>Desulfosporosinus</taxon>
    </lineage>
</organism>
<evidence type="ECO:0000313" key="5">
    <source>
        <dbReference type="Proteomes" id="UP000005104"/>
    </source>
</evidence>
<feature type="compositionally biased region" description="Polar residues" evidence="1">
    <location>
        <begin position="214"/>
        <end position="224"/>
    </location>
</feature>
<dbReference type="Proteomes" id="UP000005104">
    <property type="component" value="Chromosome"/>
</dbReference>
<dbReference type="EMBL" id="CM001441">
    <property type="protein sequence ID" value="EHQ88314.1"/>
    <property type="molecule type" value="Genomic_DNA"/>
</dbReference>
<dbReference type="InterPro" id="IPR055592">
    <property type="entry name" value="DUF7168"/>
</dbReference>
<feature type="region of interest" description="Disordered" evidence="1">
    <location>
        <begin position="203"/>
        <end position="224"/>
    </location>
</feature>
<dbReference type="Pfam" id="PF23771">
    <property type="entry name" value="DUF7168"/>
    <property type="match status" value="1"/>
</dbReference>
<evidence type="ECO:0000259" key="2">
    <source>
        <dbReference type="Pfam" id="PF10979"/>
    </source>
</evidence>
<keyword evidence="5" id="KW-1185">Reference proteome</keyword>
<dbReference type="Pfam" id="PF10979">
    <property type="entry name" value="DUF2786"/>
    <property type="match status" value="1"/>
</dbReference>
<dbReference type="RefSeq" id="WP_007780530.1">
    <property type="nucleotide sequence ID" value="NZ_CM001441.1"/>
</dbReference>
<dbReference type="HOGENOM" id="CLU_074062_1_0_9"/>
<feature type="domain" description="DUF7168" evidence="3">
    <location>
        <begin position="55"/>
        <end position="190"/>
    </location>
</feature>
<protein>
    <submittedName>
        <fullName evidence="4">Uncharacterized protein</fullName>
    </submittedName>
</protein>
<evidence type="ECO:0000259" key="3">
    <source>
        <dbReference type="Pfam" id="PF23771"/>
    </source>
</evidence>